<comment type="function">
    <text evidence="1">Controls the length of the flagellar hook.</text>
</comment>
<sequence>MTIPTLGSLPVPVPAPTTVRTAADSGTDADAGTGSGSGSGEEFAGMVADLVAALLGTPTPHLSGEARLSPDPDGRGAPEELALAAGAVPAIPVPAPALTATPGATAASAPVEATDPGEARLAAASDGRAAPADMTSAAGPAAPEAPDAPATRAEAAPPEGPADPAGGSDAQNPQPNPNFSGAGRPSPAGEGRGAPEKSDGVTPAGAAPAAAPTSATSAVAPAAAPASATPAPPTLAAQLAAPITAVHQRGAEGTHVLSVDITPEELGPVRVELELRDGTVELRLAGQSEAARDALRAALPDLRRALEAAGIGTGSFSLGGDGGAPQPGPGNPQNGHARPAWAGGDGRVPHDITPNGDAGSPTGAPASAGSLDLQL</sequence>
<proteinExistence type="inferred from homology"/>
<accession>A0ABN1GE45</accession>
<feature type="region of interest" description="Disordered" evidence="4">
    <location>
        <begin position="1"/>
        <end position="42"/>
    </location>
</feature>
<feature type="compositionally biased region" description="Low complexity" evidence="4">
    <location>
        <begin position="119"/>
        <end position="170"/>
    </location>
</feature>
<dbReference type="EMBL" id="BAAAHE010000007">
    <property type="protein sequence ID" value="GAA0609568.1"/>
    <property type="molecule type" value="Genomic_DNA"/>
</dbReference>
<feature type="compositionally biased region" description="Low complexity" evidence="4">
    <location>
        <begin position="356"/>
        <end position="375"/>
    </location>
</feature>
<reference evidence="7" key="1">
    <citation type="journal article" date="2019" name="Int. J. Syst. Evol. Microbiol.">
        <title>The Global Catalogue of Microorganisms (GCM) 10K type strain sequencing project: providing services to taxonomists for standard genome sequencing and annotation.</title>
        <authorList>
            <consortium name="The Broad Institute Genomics Platform"/>
            <consortium name="The Broad Institute Genome Sequencing Center for Infectious Disease"/>
            <person name="Wu L."/>
            <person name="Ma J."/>
        </authorList>
    </citation>
    <scope>NUCLEOTIDE SEQUENCE [LARGE SCALE GENOMIC DNA]</scope>
    <source>
        <strain evidence="7">JCM 10671</strain>
    </source>
</reference>
<dbReference type="Pfam" id="PF02120">
    <property type="entry name" value="Flg_hook"/>
    <property type="match status" value="1"/>
</dbReference>
<feature type="region of interest" description="Disordered" evidence="4">
    <location>
        <begin position="104"/>
        <end position="213"/>
    </location>
</feature>
<evidence type="ECO:0000256" key="4">
    <source>
        <dbReference type="SAM" id="MobiDB-lite"/>
    </source>
</evidence>
<dbReference type="InterPro" id="IPR038610">
    <property type="entry name" value="FliK-like_C_sf"/>
</dbReference>
<evidence type="ECO:0000313" key="7">
    <source>
        <dbReference type="Proteomes" id="UP001500957"/>
    </source>
</evidence>
<comment type="caution">
    <text evidence="6">The sequence shown here is derived from an EMBL/GenBank/DDBJ whole genome shotgun (WGS) entry which is preliminary data.</text>
</comment>
<evidence type="ECO:0000256" key="3">
    <source>
        <dbReference type="ARBA" id="ARBA00022795"/>
    </source>
</evidence>
<feature type="domain" description="Flagellar hook-length control protein-like C-terminal" evidence="5">
    <location>
        <begin position="249"/>
        <end position="322"/>
    </location>
</feature>
<dbReference type="Proteomes" id="UP001500957">
    <property type="component" value="Unassembled WGS sequence"/>
</dbReference>
<evidence type="ECO:0000256" key="1">
    <source>
        <dbReference type="ARBA" id="ARBA00003944"/>
    </source>
</evidence>
<evidence type="ECO:0000313" key="6">
    <source>
        <dbReference type="EMBL" id="GAA0609568.1"/>
    </source>
</evidence>
<feature type="compositionally biased region" description="Low complexity" evidence="4">
    <location>
        <begin position="202"/>
        <end position="213"/>
    </location>
</feature>
<dbReference type="RefSeq" id="WP_344602161.1">
    <property type="nucleotide sequence ID" value="NZ_BAAAHE010000007.1"/>
</dbReference>
<dbReference type="InterPro" id="IPR001635">
    <property type="entry name" value="Flag_hook_Flik"/>
</dbReference>
<feature type="compositionally biased region" description="Low complexity" evidence="4">
    <location>
        <begin position="16"/>
        <end position="32"/>
    </location>
</feature>
<comment type="similarity">
    <text evidence="2">Belongs to the FliK family.</text>
</comment>
<evidence type="ECO:0000259" key="5">
    <source>
        <dbReference type="Pfam" id="PF02120"/>
    </source>
</evidence>
<evidence type="ECO:0000256" key="2">
    <source>
        <dbReference type="ARBA" id="ARBA00009149"/>
    </source>
</evidence>
<gene>
    <name evidence="6" type="ORF">GCM10009547_09580</name>
</gene>
<dbReference type="InterPro" id="IPR021136">
    <property type="entry name" value="Flagellar_hook_control-like_C"/>
</dbReference>
<organism evidence="6 7">
    <name type="scientific">Sporichthya brevicatena</name>
    <dbReference type="NCBI Taxonomy" id="171442"/>
    <lineage>
        <taxon>Bacteria</taxon>
        <taxon>Bacillati</taxon>
        <taxon>Actinomycetota</taxon>
        <taxon>Actinomycetes</taxon>
        <taxon>Sporichthyales</taxon>
        <taxon>Sporichthyaceae</taxon>
        <taxon>Sporichthya</taxon>
    </lineage>
</organism>
<keyword evidence="7" id="KW-1185">Reference proteome</keyword>
<dbReference type="PRINTS" id="PR01007">
    <property type="entry name" value="FLGHOOKFLIK"/>
</dbReference>
<protein>
    <recommendedName>
        <fullName evidence="5">Flagellar hook-length control protein-like C-terminal domain-containing protein</fullName>
    </recommendedName>
</protein>
<dbReference type="Gene3D" id="3.30.750.140">
    <property type="match status" value="1"/>
</dbReference>
<dbReference type="CDD" id="cd17470">
    <property type="entry name" value="T3SS_Flik_C"/>
    <property type="match status" value="1"/>
</dbReference>
<name>A0ABN1GE45_9ACTN</name>
<feature type="region of interest" description="Disordered" evidence="4">
    <location>
        <begin position="317"/>
        <end position="375"/>
    </location>
</feature>
<keyword evidence="3" id="KW-1005">Bacterial flagellum biogenesis</keyword>